<accession>A0A6J4TQC5</accession>
<proteinExistence type="predicted"/>
<name>A0A6J4TQC5_9ACTN</name>
<evidence type="ECO:0000313" key="1">
    <source>
        <dbReference type="EMBL" id="CAA9529514.1"/>
    </source>
</evidence>
<sequence>MGLLDNILGSGGDRQGLDDFVNRYEQGAPYDGISDDEALSQHDRFAQHLSDDEYREHAEQAVSRLGPDEQQQLGSFLSGRAQQQGVDVGGLLGGGGLGGMLGGGGGGGMNPAALAMLMSGLNGHGGQRGFGNILGGGGGGALGNPVA</sequence>
<dbReference type="EMBL" id="CADCWC010000152">
    <property type="protein sequence ID" value="CAA9529514.1"/>
    <property type="molecule type" value="Genomic_DNA"/>
</dbReference>
<dbReference type="AlphaFoldDB" id="A0A6J4TQC5"/>
<organism evidence="1">
    <name type="scientific">uncultured Thermoleophilia bacterium</name>
    <dbReference type="NCBI Taxonomy" id="1497501"/>
    <lineage>
        <taxon>Bacteria</taxon>
        <taxon>Bacillati</taxon>
        <taxon>Actinomycetota</taxon>
        <taxon>Thermoleophilia</taxon>
        <taxon>environmental samples</taxon>
    </lineage>
</organism>
<reference evidence="1" key="1">
    <citation type="submission" date="2020-02" db="EMBL/GenBank/DDBJ databases">
        <authorList>
            <person name="Meier V. D."/>
        </authorList>
    </citation>
    <scope>NUCLEOTIDE SEQUENCE</scope>
    <source>
        <strain evidence="1">AVDCRST_MAG79</strain>
    </source>
</reference>
<gene>
    <name evidence="1" type="ORF">AVDCRST_MAG79-785</name>
</gene>
<protein>
    <submittedName>
        <fullName evidence="1">Uncharacterized protein</fullName>
    </submittedName>
</protein>